<dbReference type="InterPro" id="IPR016102">
    <property type="entry name" value="Succinyl-CoA_synth-like"/>
</dbReference>
<dbReference type="HAMAP" id="MF_00558">
    <property type="entry name" value="Succ_CoA_beta"/>
    <property type="match status" value="1"/>
</dbReference>
<comment type="function">
    <text evidence="10">Succinyl-CoA synthetase functions in the citric acid cycle (TCA), coupling the hydrolysis of succinyl-CoA to the synthesis of either ATP or GTP and thus represents the only step of substrate-level phosphorylation in the TCA. The beta subunit provides nucleotide specificity of the enzyme and binds the substrate succinate, while the binding sites for coenzyme A and phosphate are found in the alpha subunit.</text>
</comment>
<sequence>MNLHEYQTKNLFFKYGLPIPLGYVCTKNINIEKAILKSGEGPWVVKCQIHAGGRGKAGGVKLINSKYEVHEFIKNWLGKYLVTNQTDNKGKPVNHILVEEAINIDKELYLAAVIDRNNHRVVILASMEGGVEIEKNTQKIHKISLDLLTGPLPYQARELAFKLELKDQQINQFTKIFISISNMLLKYDLEIIEINPLVVNNHGYLVCLDGKINIDNNALYRQPEIYKMCDLNQEDILEVRAKNRKLNYVALEGNIGCIVNGAGLAMATMDMLKHYGGQPANFLDIGGDTTHDRVVEAFKIILSEKNIKVIFINIFGGIVRCDLIAKGIISAVKEIEVSVPIIVRLEGNNASIGIQNIINSHLDIIAVNSLIDAIKLVILTAEGKHVDLN</sequence>
<feature type="binding site" evidence="10">
    <location>
        <position position="46"/>
    </location>
    <ligand>
        <name>ATP</name>
        <dbReference type="ChEBI" id="CHEBI:30616"/>
    </ligand>
</feature>
<evidence type="ECO:0000313" key="12">
    <source>
        <dbReference type="EMBL" id="BAH83334.1"/>
    </source>
</evidence>
<evidence type="ECO:0000256" key="3">
    <source>
        <dbReference type="ARBA" id="ARBA00022598"/>
    </source>
</evidence>
<evidence type="ECO:0000256" key="8">
    <source>
        <dbReference type="ARBA" id="ARBA00050563"/>
    </source>
</evidence>
<feature type="binding site" evidence="10">
    <location>
        <position position="195"/>
    </location>
    <ligand>
        <name>Mg(2+)</name>
        <dbReference type="ChEBI" id="CHEBI:18420"/>
    </ligand>
</feature>
<dbReference type="RefSeq" id="WP_041069589.1">
    <property type="nucleotide sequence ID" value="NZ_AP010872.1"/>
</dbReference>
<dbReference type="GO" id="GO:0006104">
    <property type="term" value="P:succinyl-CoA metabolic process"/>
    <property type="evidence" value="ECO:0007669"/>
    <property type="project" value="TreeGrafter"/>
</dbReference>
<dbReference type="PROSITE" id="PS50975">
    <property type="entry name" value="ATP_GRASP"/>
    <property type="match status" value="1"/>
</dbReference>
<dbReference type="FunFam" id="3.40.50.261:FF:000001">
    <property type="entry name" value="Succinate--CoA ligase [ADP-forming] subunit beta"/>
    <property type="match status" value="1"/>
</dbReference>
<comment type="subunit">
    <text evidence="10">Heterotetramer of two alpha and two beta subunits.</text>
</comment>
<keyword evidence="5 10" id="KW-0547">Nucleotide-binding</keyword>
<dbReference type="InterPro" id="IPR005811">
    <property type="entry name" value="SUCC_ACL_C"/>
</dbReference>
<feature type="binding site" evidence="10">
    <location>
        <position position="209"/>
    </location>
    <ligand>
        <name>Mg(2+)</name>
        <dbReference type="ChEBI" id="CHEBI:18420"/>
    </ligand>
</feature>
<evidence type="ECO:0000256" key="10">
    <source>
        <dbReference type="HAMAP-Rule" id="MF_00558"/>
    </source>
</evidence>
<comment type="similarity">
    <text evidence="1 10">Belongs to the succinate/malate CoA ligase beta subunit family.</text>
</comment>
<keyword evidence="2 10" id="KW-0816">Tricarboxylic acid cycle</keyword>
<comment type="cofactor">
    <cofactor evidence="10">
        <name>Mg(2+)</name>
        <dbReference type="ChEBI" id="CHEBI:18420"/>
    </cofactor>
    <text evidence="10">Binds 1 Mg(2+) ion per subunit.</text>
</comment>
<evidence type="ECO:0000256" key="5">
    <source>
        <dbReference type="ARBA" id="ARBA00022741"/>
    </source>
</evidence>
<evidence type="ECO:0000256" key="7">
    <source>
        <dbReference type="ARBA" id="ARBA00022842"/>
    </source>
</evidence>
<dbReference type="InterPro" id="IPR017866">
    <property type="entry name" value="Succ-CoA_synthase_bsu_CS"/>
</dbReference>
<evidence type="ECO:0000256" key="1">
    <source>
        <dbReference type="ARBA" id="ARBA00009182"/>
    </source>
</evidence>
<dbReference type="Gene3D" id="3.30.1490.20">
    <property type="entry name" value="ATP-grasp fold, A domain"/>
    <property type="match status" value="1"/>
</dbReference>
<dbReference type="UniPathway" id="UPA00223">
    <property type="reaction ID" value="UER00999"/>
</dbReference>
<evidence type="ECO:0000256" key="4">
    <source>
        <dbReference type="ARBA" id="ARBA00022723"/>
    </source>
</evidence>
<dbReference type="PROSITE" id="PS01217">
    <property type="entry name" value="SUCCINYL_COA_LIG_3"/>
    <property type="match status" value="1"/>
</dbReference>
<dbReference type="InterPro" id="IPR013815">
    <property type="entry name" value="ATP_grasp_subdomain_1"/>
</dbReference>
<dbReference type="SUPFAM" id="SSF56059">
    <property type="entry name" value="Glutathione synthetase ATP-binding domain-like"/>
    <property type="match status" value="1"/>
</dbReference>
<name>C5WDC8_9ENTR</name>
<feature type="binding site" evidence="10">
    <location>
        <begin position="317"/>
        <end position="319"/>
    </location>
    <ligand>
        <name>substrate</name>
        <note>ligand shared with subunit alpha</note>
    </ligand>
</feature>
<proteinExistence type="inferred from homology"/>
<dbReference type="GO" id="GO:0004776">
    <property type="term" value="F:succinate-CoA ligase (GDP-forming) activity"/>
    <property type="evidence" value="ECO:0007669"/>
    <property type="project" value="RHEA"/>
</dbReference>
<dbReference type="Pfam" id="PF00549">
    <property type="entry name" value="Ligase_CoA"/>
    <property type="match status" value="1"/>
</dbReference>
<keyword evidence="13" id="KW-1185">Reference proteome</keyword>
<evidence type="ECO:0000313" key="13">
    <source>
        <dbReference type="Proteomes" id="UP000061704"/>
    </source>
</evidence>
<dbReference type="NCBIfam" id="NF001913">
    <property type="entry name" value="PRK00696.1"/>
    <property type="match status" value="1"/>
</dbReference>
<dbReference type="Pfam" id="PF08442">
    <property type="entry name" value="ATP-grasp_2"/>
    <property type="match status" value="1"/>
</dbReference>
<dbReference type="FunFam" id="3.30.1490.20:FF:000002">
    <property type="entry name" value="Succinate--CoA ligase [ADP-forming] subunit beta"/>
    <property type="match status" value="1"/>
</dbReference>
<comment type="pathway">
    <text evidence="10">Carbohydrate metabolism; tricarboxylic acid cycle; succinate from succinyl-CoA (ligase route): step 1/1.</text>
</comment>
<dbReference type="Gene3D" id="3.40.50.261">
    <property type="entry name" value="Succinyl-CoA synthetase domains"/>
    <property type="match status" value="1"/>
</dbReference>
<dbReference type="FunFam" id="3.30.470.20:FF:000002">
    <property type="entry name" value="Succinate--CoA ligase [ADP-forming] subunit beta"/>
    <property type="match status" value="1"/>
</dbReference>
<evidence type="ECO:0000256" key="2">
    <source>
        <dbReference type="ARBA" id="ARBA00022532"/>
    </source>
</evidence>
<keyword evidence="7 10" id="KW-0460">Magnesium</keyword>
<feature type="binding site" evidence="10">
    <location>
        <position position="260"/>
    </location>
    <ligand>
        <name>substrate</name>
        <note>ligand shared with subunit alpha</note>
    </ligand>
</feature>
<keyword evidence="6 10" id="KW-0067">ATP-binding</keyword>
<dbReference type="InterPro" id="IPR005809">
    <property type="entry name" value="Succ_CoA_ligase-like_bsu"/>
</dbReference>
<feature type="binding site" evidence="10">
    <location>
        <position position="99"/>
    </location>
    <ligand>
        <name>ATP</name>
        <dbReference type="ChEBI" id="CHEBI:30616"/>
    </ligand>
</feature>
<keyword evidence="3 10" id="KW-0436">Ligase</keyword>
<comment type="catalytic activity">
    <reaction evidence="8">
        <text>succinate + ATP + CoA = succinyl-CoA + ADP + phosphate</text>
        <dbReference type="Rhea" id="RHEA:17661"/>
        <dbReference type="ChEBI" id="CHEBI:30031"/>
        <dbReference type="ChEBI" id="CHEBI:30616"/>
        <dbReference type="ChEBI" id="CHEBI:43474"/>
        <dbReference type="ChEBI" id="CHEBI:57287"/>
        <dbReference type="ChEBI" id="CHEBI:57292"/>
        <dbReference type="ChEBI" id="CHEBI:456216"/>
        <dbReference type="EC" id="6.2.1.5"/>
    </reaction>
    <physiologicalReaction direction="right-to-left" evidence="8">
        <dbReference type="Rhea" id="RHEA:17663"/>
    </physiologicalReaction>
</comment>
<dbReference type="GO" id="GO:0005829">
    <property type="term" value="C:cytosol"/>
    <property type="evidence" value="ECO:0007669"/>
    <property type="project" value="TreeGrafter"/>
</dbReference>
<feature type="binding site" evidence="10">
    <location>
        <position position="102"/>
    </location>
    <ligand>
        <name>ATP</name>
        <dbReference type="ChEBI" id="CHEBI:30616"/>
    </ligand>
</feature>
<accession>C5WDC8</accession>
<dbReference type="PANTHER" id="PTHR11815:SF10">
    <property type="entry name" value="SUCCINATE--COA LIGASE [GDP-FORMING] SUBUNIT BETA, MITOCHONDRIAL"/>
    <property type="match status" value="1"/>
</dbReference>
<dbReference type="PIRSF" id="PIRSF001554">
    <property type="entry name" value="SucCS_beta"/>
    <property type="match status" value="1"/>
</dbReference>
<dbReference type="STRING" id="476281.ICMP_483"/>
<dbReference type="KEGG" id="icp:ICMP_483"/>
<dbReference type="EC" id="6.2.1.5" evidence="10"/>
<dbReference type="PANTHER" id="PTHR11815">
    <property type="entry name" value="SUCCINYL-COA SYNTHETASE BETA CHAIN"/>
    <property type="match status" value="1"/>
</dbReference>
<dbReference type="AlphaFoldDB" id="C5WDC8"/>
<dbReference type="GO" id="GO:0006099">
    <property type="term" value="P:tricarboxylic acid cycle"/>
    <property type="evidence" value="ECO:0007669"/>
    <property type="project" value="UniProtKB-UniRule"/>
</dbReference>
<dbReference type="GO" id="GO:0005524">
    <property type="term" value="F:ATP binding"/>
    <property type="evidence" value="ECO:0007669"/>
    <property type="project" value="UniProtKB-UniRule"/>
</dbReference>
<dbReference type="InterPro" id="IPR013650">
    <property type="entry name" value="ATP-grasp_succ-CoA_synth-type"/>
</dbReference>
<dbReference type="GO" id="GO:0042709">
    <property type="term" value="C:succinate-CoA ligase complex"/>
    <property type="evidence" value="ECO:0007669"/>
    <property type="project" value="UniProtKB-ARBA"/>
</dbReference>
<dbReference type="InterPro" id="IPR011761">
    <property type="entry name" value="ATP-grasp"/>
</dbReference>
<dbReference type="OrthoDB" id="9802602at2"/>
<feature type="binding site" evidence="10">
    <location>
        <position position="107"/>
    </location>
    <ligand>
        <name>ATP</name>
        <dbReference type="ChEBI" id="CHEBI:30616"/>
    </ligand>
</feature>
<comment type="catalytic activity">
    <reaction evidence="9">
        <text>GTP + succinate + CoA = succinyl-CoA + GDP + phosphate</text>
        <dbReference type="Rhea" id="RHEA:22120"/>
        <dbReference type="ChEBI" id="CHEBI:30031"/>
        <dbReference type="ChEBI" id="CHEBI:37565"/>
        <dbReference type="ChEBI" id="CHEBI:43474"/>
        <dbReference type="ChEBI" id="CHEBI:57287"/>
        <dbReference type="ChEBI" id="CHEBI:57292"/>
        <dbReference type="ChEBI" id="CHEBI:58189"/>
    </reaction>
    <physiologicalReaction direction="right-to-left" evidence="9">
        <dbReference type="Rhea" id="RHEA:22122"/>
    </physiologicalReaction>
</comment>
<dbReference type="EMBL" id="AP010872">
    <property type="protein sequence ID" value="BAH83334.1"/>
    <property type="molecule type" value="Genomic_DNA"/>
</dbReference>
<reference evidence="12 13" key="1">
    <citation type="journal article" date="2011" name="Genome Biol. Evol.">
        <title>Reductive evolution of bacterial genome in insect gut environment.</title>
        <authorList>
            <person name="Nikoh N."/>
            <person name="Hosokawa T."/>
            <person name="Ohshima K."/>
            <person name="Hattori M."/>
            <person name="Fukatsu T."/>
        </authorList>
    </citation>
    <scope>NUCLEOTIDE SEQUENCE [LARGE SCALE GENOMIC DNA]</scope>
    <source>
        <strain evidence="12 13">Mpkobe</strain>
    </source>
</reference>
<evidence type="ECO:0000259" key="11">
    <source>
        <dbReference type="PROSITE" id="PS50975"/>
    </source>
</evidence>
<organism evidence="12 13">
    <name type="scientific">Candidatus Ishikawaella capsulata Mpkobe</name>
    <dbReference type="NCBI Taxonomy" id="476281"/>
    <lineage>
        <taxon>Bacteria</taxon>
        <taxon>Pseudomonadati</taxon>
        <taxon>Pseudomonadota</taxon>
        <taxon>Gammaproteobacteria</taxon>
        <taxon>Enterobacterales</taxon>
        <taxon>Enterobacteriaceae</taxon>
        <taxon>Candidatus Ishikawella</taxon>
    </lineage>
</organism>
<dbReference type="NCBIfam" id="TIGR01016">
    <property type="entry name" value="sucCoAbeta"/>
    <property type="match status" value="1"/>
</dbReference>
<dbReference type="GO" id="GO:0004775">
    <property type="term" value="F:succinate-CoA ligase (ADP-forming) activity"/>
    <property type="evidence" value="ECO:0007669"/>
    <property type="project" value="UniProtKB-UniRule"/>
</dbReference>
<feature type="domain" description="ATP-grasp" evidence="11">
    <location>
        <begin position="9"/>
        <end position="225"/>
    </location>
</feature>
<dbReference type="Gene3D" id="3.30.470.20">
    <property type="entry name" value="ATP-grasp fold, B domain"/>
    <property type="match status" value="1"/>
</dbReference>
<evidence type="ECO:0000256" key="6">
    <source>
        <dbReference type="ARBA" id="ARBA00022840"/>
    </source>
</evidence>
<evidence type="ECO:0000256" key="9">
    <source>
        <dbReference type="ARBA" id="ARBA00052891"/>
    </source>
</evidence>
<dbReference type="SUPFAM" id="SSF52210">
    <property type="entry name" value="Succinyl-CoA synthetase domains"/>
    <property type="match status" value="1"/>
</dbReference>
<feature type="binding site" evidence="10">
    <location>
        <begin position="53"/>
        <end position="55"/>
    </location>
    <ligand>
        <name>ATP</name>
        <dbReference type="ChEBI" id="CHEBI:30616"/>
    </ligand>
</feature>
<dbReference type="GO" id="GO:0000287">
    <property type="term" value="F:magnesium ion binding"/>
    <property type="evidence" value="ECO:0007669"/>
    <property type="project" value="UniProtKB-UniRule"/>
</dbReference>
<protein>
    <recommendedName>
        <fullName evidence="10">Succinate--CoA ligase [ADP-forming] subunit beta</fullName>
        <ecNumber evidence="10">6.2.1.5</ecNumber>
    </recommendedName>
    <alternativeName>
        <fullName evidence="10">Succinyl-CoA synthetase subunit beta</fullName>
        <shortName evidence="10">SCS-beta</shortName>
    </alternativeName>
</protein>
<gene>
    <name evidence="10 12" type="primary">sucC</name>
    <name evidence="12" type="ORF">ICMP_483</name>
</gene>
<dbReference type="Proteomes" id="UP000061704">
    <property type="component" value="Chromosome"/>
</dbReference>
<keyword evidence="4 10" id="KW-0479">Metal-binding</keyword>
<dbReference type="HOGENOM" id="CLU_037430_0_2_6"/>